<dbReference type="PANTHER" id="PTHR47515:SF1">
    <property type="entry name" value="BLR2054 PROTEIN"/>
    <property type="match status" value="1"/>
</dbReference>
<dbReference type="AlphaFoldDB" id="A0A2Z4YS74"/>
<geneLocation type="plasmid" evidence="2 3">
    <name>unnamed3</name>
</geneLocation>
<evidence type="ECO:0000313" key="3">
    <source>
        <dbReference type="Proteomes" id="UP000251166"/>
    </source>
</evidence>
<name>A0A2Z4YS74_RHILE</name>
<dbReference type="GO" id="GO:0015074">
    <property type="term" value="P:DNA integration"/>
    <property type="evidence" value="ECO:0007669"/>
    <property type="project" value="InterPro"/>
</dbReference>
<proteinExistence type="predicted"/>
<dbReference type="SUPFAM" id="SSF53098">
    <property type="entry name" value="Ribonuclease H-like"/>
    <property type="match status" value="1"/>
</dbReference>
<dbReference type="Proteomes" id="UP000251166">
    <property type="component" value="Plasmid unnamed3"/>
</dbReference>
<sequence>MQNGYIENFNGRMRDKLLNESLFFGLDHARSAIAEWADDYNPVS</sequence>
<reference evidence="2 3" key="1">
    <citation type="submission" date="2018-07" db="EMBL/GenBank/DDBJ databases">
        <title>Rhizobium leguminosarum strain:ATCC 14479 Genome sequencing and assembly.</title>
        <authorList>
            <person name="Chakraborty R."/>
        </authorList>
    </citation>
    <scope>NUCLEOTIDE SEQUENCE [LARGE SCALE GENOMIC DNA]</scope>
    <source>
        <strain evidence="2 3">ATCC 14479</strain>
        <plasmid evidence="3">Plasmid unnamed3</plasmid>
    </source>
</reference>
<protein>
    <submittedName>
        <fullName evidence="2">Integrase core domain family protein</fullName>
    </submittedName>
</protein>
<feature type="domain" description="Integrase catalytic" evidence="1">
    <location>
        <begin position="1"/>
        <end position="41"/>
    </location>
</feature>
<organism evidence="2 3">
    <name type="scientific">Rhizobium leguminosarum</name>
    <dbReference type="NCBI Taxonomy" id="384"/>
    <lineage>
        <taxon>Bacteria</taxon>
        <taxon>Pseudomonadati</taxon>
        <taxon>Pseudomonadota</taxon>
        <taxon>Alphaproteobacteria</taxon>
        <taxon>Hyphomicrobiales</taxon>
        <taxon>Rhizobiaceae</taxon>
        <taxon>Rhizobium/Agrobacterium group</taxon>
        <taxon>Rhizobium</taxon>
    </lineage>
</organism>
<dbReference type="EMBL" id="CP030763">
    <property type="protein sequence ID" value="AXA44151.1"/>
    <property type="molecule type" value="Genomic_DNA"/>
</dbReference>
<dbReference type="InterPro" id="IPR012337">
    <property type="entry name" value="RNaseH-like_sf"/>
</dbReference>
<gene>
    <name evidence="2" type="ORF">DLJ82_6180</name>
</gene>
<evidence type="ECO:0000313" key="2">
    <source>
        <dbReference type="EMBL" id="AXA44151.1"/>
    </source>
</evidence>
<dbReference type="Pfam" id="PF13683">
    <property type="entry name" value="rve_3"/>
    <property type="match status" value="1"/>
</dbReference>
<accession>A0A2Z4YS74</accession>
<evidence type="ECO:0000259" key="1">
    <source>
        <dbReference type="Pfam" id="PF13683"/>
    </source>
</evidence>
<keyword evidence="2" id="KW-0614">Plasmid</keyword>
<dbReference type="InterPro" id="IPR001584">
    <property type="entry name" value="Integrase_cat-core"/>
</dbReference>
<dbReference type="PANTHER" id="PTHR47515">
    <property type="entry name" value="LOW CALCIUM RESPONSE LOCUS PROTEIN T"/>
    <property type="match status" value="1"/>
</dbReference>